<dbReference type="OrthoDB" id="2678531at2"/>
<proteinExistence type="predicted"/>
<dbReference type="SUPFAM" id="SSF55729">
    <property type="entry name" value="Acyl-CoA N-acyltransferases (Nat)"/>
    <property type="match status" value="1"/>
</dbReference>
<dbReference type="Gene3D" id="3.40.630.30">
    <property type="match status" value="1"/>
</dbReference>
<name>A0A1I2LKV3_9BACL</name>
<accession>A0A1I2LKV3</accession>
<reference evidence="2 3" key="1">
    <citation type="submission" date="2016-10" db="EMBL/GenBank/DDBJ databases">
        <authorList>
            <person name="de Groot N.N."/>
        </authorList>
    </citation>
    <scope>NUCLEOTIDE SEQUENCE [LARGE SCALE GENOMIC DNA]</scope>
    <source>
        <strain evidence="2 3">DSM 44945</strain>
    </source>
</reference>
<keyword evidence="2" id="KW-0808">Transferase</keyword>
<feature type="domain" description="N-acetyltransferase" evidence="1">
    <location>
        <begin position="2"/>
        <end position="148"/>
    </location>
</feature>
<evidence type="ECO:0000313" key="3">
    <source>
        <dbReference type="Proteomes" id="UP000198661"/>
    </source>
</evidence>
<sequence>MFVIRTASSGDVPAILRLLQEAGLRGEGVDKHPDSFWVLEEIGNPPRIAGTLGMEVYGRTGLLRSFVVERERWNPQVGVRFFLLALSAARERGIDELYLAAPGFLPFFEAIGFTEVEEGQLPEPIREFSHLRRAAGSGEARLMRCRLHRVFDAREEAPSLRRNPEGRGNSAGGCGQ</sequence>
<dbReference type="GO" id="GO:0016747">
    <property type="term" value="F:acyltransferase activity, transferring groups other than amino-acyl groups"/>
    <property type="evidence" value="ECO:0007669"/>
    <property type="project" value="InterPro"/>
</dbReference>
<keyword evidence="3" id="KW-1185">Reference proteome</keyword>
<dbReference type="AlphaFoldDB" id="A0A1I2LKV3"/>
<organism evidence="2 3">
    <name type="scientific">Planifilum fulgidum</name>
    <dbReference type="NCBI Taxonomy" id="201973"/>
    <lineage>
        <taxon>Bacteria</taxon>
        <taxon>Bacillati</taxon>
        <taxon>Bacillota</taxon>
        <taxon>Bacilli</taxon>
        <taxon>Bacillales</taxon>
        <taxon>Thermoactinomycetaceae</taxon>
        <taxon>Planifilum</taxon>
    </lineage>
</organism>
<dbReference type="PROSITE" id="PS51186">
    <property type="entry name" value="GNAT"/>
    <property type="match status" value="1"/>
</dbReference>
<dbReference type="InterPro" id="IPR000182">
    <property type="entry name" value="GNAT_dom"/>
</dbReference>
<dbReference type="InterPro" id="IPR016181">
    <property type="entry name" value="Acyl_CoA_acyltransferase"/>
</dbReference>
<gene>
    <name evidence="2" type="ORF">SAMN04488025_105106</name>
</gene>
<evidence type="ECO:0000313" key="2">
    <source>
        <dbReference type="EMBL" id="SFF79733.1"/>
    </source>
</evidence>
<dbReference type="STRING" id="201973.SAMN04488025_105106"/>
<dbReference type="Proteomes" id="UP000198661">
    <property type="component" value="Unassembled WGS sequence"/>
</dbReference>
<dbReference type="EMBL" id="FOOK01000005">
    <property type="protein sequence ID" value="SFF79733.1"/>
    <property type="molecule type" value="Genomic_DNA"/>
</dbReference>
<protein>
    <submittedName>
        <fullName evidence="2">Amino-acid N-acetyltransferase</fullName>
    </submittedName>
</protein>
<dbReference type="RefSeq" id="WP_092036231.1">
    <property type="nucleotide sequence ID" value="NZ_FOOK01000005.1"/>
</dbReference>
<evidence type="ECO:0000259" key="1">
    <source>
        <dbReference type="PROSITE" id="PS51186"/>
    </source>
</evidence>